<comment type="caution">
    <text evidence="2">The sequence shown here is derived from an EMBL/GenBank/DDBJ whole genome shotgun (WGS) entry which is preliminary data.</text>
</comment>
<dbReference type="PANTHER" id="PTHR35010">
    <property type="entry name" value="BLL4672 PROTEIN-RELATED"/>
    <property type="match status" value="1"/>
</dbReference>
<dbReference type="RefSeq" id="WP_116022555.1">
    <property type="nucleotide sequence ID" value="NZ_QTTT01000001.1"/>
</dbReference>
<dbReference type="CDD" id="cd00093">
    <property type="entry name" value="HTH_XRE"/>
    <property type="match status" value="1"/>
</dbReference>
<keyword evidence="3" id="KW-1185">Reference proteome</keyword>
<dbReference type="Proteomes" id="UP000256661">
    <property type="component" value="Unassembled WGS sequence"/>
</dbReference>
<dbReference type="OrthoDB" id="4336585at2"/>
<protein>
    <submittedName>
        <fullName evidence="2">Helix-turn-helix protein</fullName>
    </submittedName>
</protein>
<dbReference type="InterPro" id="IPR041413">
    <property type="entry name" value="MLTR_LBD"/>
</dbReference>
<sequence length="280" mass="31531">MTTVRRNALASFLRTHRAKVSPADVGLEPGLRRRTPGLRREEVALLAGVGVTWYTWLEQGRDINPSPEVLAAIARTLKLGDAERDYMFRLAGQEPHRVTEGPCKPPEHLVRLTLAQDPMPAWVLDARWDVLAWNRGAEALYRFSEWPAEERNGAFLMFASPDMRAHMEDWAAHARRVVGEVRESFARHPEDTRMAEVLRRLRAFPEAAAWLDERTVSARIGGIAKRLHHPTAGTLDLDQIILRPGDAPDLVLIVLQPRTDTDTLQRLTALTHNAPEPAHA</sequence>
<dbReference type="InterPro" id="IPR035965">
    <property type="entry name" value="PAS-like_dom_sf"/>
</dbReference>
<dbReference type="InterPro" id="IPR001387">
    <property type="entry name" value="Cro/C1-type_HTH"/>
</dbReference>
<dbReference type="EMBL" id="QTTT01000001">
    <property type="protein sequence ID" value="REE96993.1"/>
    <property type="molecule type" value="Genomic_DNA"/>
</dbReference>
<organism evidence="2 3">
    <name type="scientific">Thermomonospora umbrina</name>
    <dbReference type="NCBI Taxonomy" id="111806"/>
    <lineage>
        <taxon>Bacteria</taxon>
        <taxon>Bacillati</taxon>
        <taxon>Actinomycetota</taxon>
        <taxon>Actinomycetes</taxon>
        <taxon>Streptosporangiales</taxon>
        <taxon>Thermomonosporaceae</taxon>
        <taxon>Thermomonospora</taxon>
    </lineage>
</organism>
<dbReference type="Pfam" id="PF13560">
    <property type="entry name" value="HTH_31"/>
    <property type="match status" value="1"/>
</dbReference>
<dbReference type="GO" id="GO:0003677">
    <property type="term" value="F:DNA binding"/>
    <property type="evidence" value="ECO:0007669"/>
    <property type="project" value="InterPro"/>
</dbReference>
<dbReference type="SUPFAM" id="SSF55785">
    <property type="entry name" value="PYP-like sensor domain (PAS domain)"/>
    <property type="match status" value="1"/>
</dbReference>
<dbReference type="AlphaFoldDB" id="A0A3D9SSN0"/>
<dbReference type="SUPFAM" id="SSF47413">
    <property type="entry name" value="lambda repressor-like DNA-binding domains"/>
    <property type="match status" value="1"/>
</dbReference>
<dbReference type="Pfam" id="PF17765">
    <property type="entry name" value="MLTR_LBD"/>
    <property type="match status" value="1"/>
</dbReference>
<evidence type="ECO:0000313" key="2">
    <source>
        <dbReference type="EMBL" id="REE96993.1"/>
    </source>
</evidence>
<name>A0A3D9SSN0_9ACTN</name>
<reference evidence="2 3" key="1">
    <citation type="submission" date="2018-08" db="EMBL/GenBank/DDBJ databases">
        <title>Sequencing the genomes of 1000 actinobacteria strains.</title>
        <authorList>
            <person name="Klenk H.-P."/>
        </authorList>
    </citation>
    <scope>NUCLEOTIDE SEQUENCE [LARGE SCALE GENOMIC DNA]</scope>
    <source>
        <strain evidence="2 3">DSM 43927</strain>
    </source>
</reference>
<gene>
    <name evidence="2" type="ORF">DFJ69_2447</name>
</gene>
<dbReference type="SMART" id="SM00530">
    <property type="entry name" value="HTH_XRE"/>
    <property type="match status" value="1"/>
</dbReference>
<dbReference type="InterPro" id="IPR010982">
    <property type="entry name" value="Lambda_DNA-bd_dom_sf"/>
</dbReference>
<evidence type="ECO:0000313" key="3">
    <source>
        <dbReference type="Proteomes" id="UP000256661"/>
    </source>
</evidence>
<evidence type="ECO:0000259" key="1">
    <source>
        <dbReference type="SMART" id="SM00530"/>
    </source>
</evidence>
<proteinExistence type="predicted"/>
<accession>A0A3D9SSN0</accession>
<dbReference type="Gene3D" id="3.30.450.180">
    <property type="match status" value="1"/>
</dbReference>
<feature type="domain" description="HTH cro/C1-type" evidence="1">
    <location>
        <begin position="12"/>
        <end position="84"/>
    </location>
</feature>
<dbReference type="Gene3D" id="1.10.260.40">
    <property type="entry name" value="lambda repressor-like DNA-binding domains"/>
    <property type="match status" value="1"/>
</dbReference>